<feature type="region of interest" description="Disordered" evidence="1">
    <location>
        <begin position="150"/>
        <end position="179"/>
    </location>
</feature>
<protein>
    <submittedName>
        <fullName evidence="2">Uncharacterized protein</fullName>
    </submittedName>
</protein>
<sequence>MDVRLYPSAPAVGARPGAEPAGLAHLDYYHCGKFDGDSAYVGMSDGNPELLSTSQIDPSRSGSRSQVTLLLKSLPEKFSTFRNLTGRQYSTTLVPKGHDHNGSMVGPNLQDGHFNKDTTRSFEEALNCDVDGGRSTPPQSVRLRTLNTDQSSPFHCQVGGPFGWPVPNPRSRGKGREDD</sequence>
<evidence type="ECO:0000313" key="3">
    <source>
        <dbReference type="Proteomes" id="UP000335636"/>
    </source>
</evidence>
<name>A0A5E4BHF2_MARMO</name>
<evidence type="ECO:0000256" key="1">
    <source>
        <dbReference type="SAM" id="MobiDB-lite"/>
    </source>
</evidence>
<organism evidence="2 3">
    <name type="scientific">Marmota monax</name>
    <name type="common">Woodchuck</name>
    <dbReference type="NCBI Taxonomy" id="9995"/>
    <lineage>
        <taxon>Eukaryota</taxon>
        <taxon>Metazoa</taxon>
        <taxon>Chordata</taxon>
        <taxon>Craniata</taxon>
        <taxon>Vertebrata</taxon>
        <taxon>Euteleostomi</taxon>
        <taxon>Mammalia</taxon>
        <taxon>Eutheria</taxon>
        <taxon>Euarchontoglires</taxon>
        <taxon>Glires</taxon>
        <taxon>Rodentia</taxon>
        <taxon>Sciuromorpha</taxon>
        <taxon>Sciuridae</taxon>
        <taxon>Xerinae</taxon>
        <taxon>Marmotini</taxon>
        <taxon>Marmota</taxon>
    </lineage>
</organism>
<dbReference type="Proteomes" id="UP000335636">
    <property type="component" value="Unassembled WGS sequence"/>
</dbReference>
<evidence type="ECO:0000313" key="2">
    <source>
        <dbReference type="EMBL" id="VTJ68480.1"/>
    </source>
</evidence>
<comment type="caution">
    <text evidence="2">The sequence shown here is derived from an EMBL/GenBank/DDBJ whole genome shotgun (WGS) entry which is preliminary data.</text>
</comment>
<dbReference type="AlphaFoldDB" id="A0A5E4BHF2"/>
<proteinExistence type="predicted"/>
<reference evidence="2" key="1">
    <citation type="submission" date="2019-04" db="EMBL/GenBank/DDBJ databases">
        <authorList>
            <person name="Alioto T."/>
            <person name="Alioto T."/>
        </authorList>
    </citation>
    <scope>NUCLEOTIDE SEQUENCE [LARGE SCALE GENOMIC DNA]</scope>
</reference>
<gene>
    <name evidence="2" type="ORF">MONAX_5E035697</name>
</gene>
<keyword evidence="3" id="KW-1185">Reference proteome</keyword>
<accession>A0A5E4BHF2</accession>
<dbReference type="EMBL" id="CABDUW010000432">
    <property type="protein sequence ID" value="VTJ68480.1"/>
    <property type="molecule type" value="Genomic_DNA"/>
</dbReference>